<evidence type="ECO:0000313" key="4">
    <source>
        <dbReference type="EMBL" id="PPQ99496.1"/>
    </source>
</evidence>
<evidence type="ECO:0000256" key="3">
    <source>
        <dbReference type="SAM" id="Phobius"/>
    </source>
</evidence>
<accession>A0A409Y8U5</accession>
<protein>
    <submittedName>
        <fullName evidence="4">Uncharacterized protein</fullName>
    </submittedName>
</protein>
<feature type="coiled-coil region" evidence="1">
    <location>
        <begin position="146"/>
        <end position="173"/>
    </location>
</feature>
<evidence type="ECO:0000313" key="5">
    <source>
        <dbReference type="Proteomes" id="UP000284842"/>
    </source>
</evidence>
<dbReference type="EMBL" id="NHTK01001356">
    <property type="protein sequence ID" value="PPQ99496.1"/>
    <property type="molecule type" value="Genomic_DNA"/>
</dbReference>
<name>A0A409Y8U5_9AGAR</name>
<feature type="region of interest" description="Disordered" evidence="2">
    <location>
        <begin position="1"/>
        <end position="22"/>
    </location>
</feature>
<comment type="caution">
    <text evidence="4">The sequence shown here is derived from an EMBL/GenBank/DDBJ whole genome shotgun (WGS) entry which is preliminary data.</text>
</comment>
<organism evidence="4 5">
    <name type="scientific">Panaeolus cyanescens</name>
    <dbReference type="NCBI Taxonomy" id="181874"/>
    <lineage>
        <taxon>Eukaryota</taxon>
        <taxon>Fungi</taxon>
        <taxon>Dikarya</taxon>
        <taxon>Basidiomycota</taxon>
        <taxon>Agaricomycotina</taxon>
        <taxon>Agaricomycetes</taxon>
        <taxon>Agaricomycetidae</taxon>
        <taxon>Agaricales</taxon>
        <taxon>Agaricineae</taxon>
        <taxon>Galeropsidaceae</taxon>
        <taxon>Panaeolus</taxon>
    </lineage>
</organism>
<dbReference type="OrthoDB" id="10410610at2759"/>
<feature type="transmembrane region" description="Helical" evidence="3">
    <location>
        <begin position="175"/>
        <end position="196"/>
    </location>
</feature>
<dbReference type="AlphaFoldDB" id="A0A409Y8U5"/>
<keyword evidence="3" id="KW-0472">Membrane</keyword>
<dbReference type="InParanoid" id="A0A409Y8U5"/>
<keyword evidence="1" id="KW-0175">Coiled coil</keyword>
<dbReference type="Proteomes" id="UP000284842">
    <property type="component" value="Unassembled WGS sequence"/>
</dbReference>
<keyword evidence="5" id="KW-1185">Reference proteome</keyword>
<keyword evidence="3" id="KW-1133">Transmembrane helix</keyword>
<evidence type="ECO:0000256" key="2">
    <source>
        <dbReference type="SAM" id="MobiDB-lite"/>
    </source>
</evidence>
<sequence>MANVHHMDPINQVANTERNTDTRNDVITDDLQDIQDNLLPVEAPDMDNSLILPHHTVINPDTSFSLELEPAQSSIDASIWAAATQHEELTRQYRRTVYQIMQSLRNSVTGDLSSGLETQGAALTDRFEREKTQIQQDHERRITEISSRFEQERERYQQQLARMETTVNECNNSRAMWKLVCVFLLILSHYSWIYVLHK</sequence>
<proteinExistence type="predicted"/>
<keyword evidence="3" id="KW-0812">Transmembrane</keyword>
<evidence type="ECO:0000256" key="1">
    <source>
        <dbReference type="SAM" id="Coils"/>
    </source>
</evidence>
<gene>
    <name evidence="4" type="ORF">CVT24_005287</name>
</gene>
<reference evidence="4 5" key="1">
    <citation type="journal article" date="2018" name="Evol. Lett.">
        <title>Horizontal gene cluster transfer increased hallucinogenic mushroom diversity.</title>
        <authorList>
            <person name="Reynolds H.T."/>
            <person name="Vijayakumar V."/>
            <person name="Gluck-Thaler E."/>
            <person name="Korotkin H.B."/>
            <person name="Matheny P.B."/>
            <person name="Slot J.C."/>
        </authorList>
    </citation>
    <scope>NUCLEOTIDE SEQUENCE [LARGE SCALE GENOMIC DNA]</scope>
    <source>
        <strain evidence="4 5">2629</strain>
    </source>
</reference>